<accession>A0A9N9DUY8</accession>
<evidence type="ECO:0000313" key="4">
    <source>
        <dbReference type="Proteomes" id="UP000789759"/>
    </source>
</evidence>
<evidence type="ECO:0000313" key="3">
    <source>
        <dbReference type="EMBL" id="CAG8653860.1"/>
    </source>
</evidence>
<dbReference type="Proteomes" id="UP000789759">
    <property type="component" value="Unassembled WGS sequence"/>
</dbReference>
<proteinExistence type="predicted"/>
<gene>
    <name evidence="3" type="ORF">CPELLU_LOCUS9470</name>
</gene>
<keyword evidence="2" id="KW-0472">Membrane</keyword>
<feature type="transmembrane region" description="Helical" evidence="2">
    <location>
        <begin position="82"/>
        <end position="109"/>
    </location>
</feature>
<sequence length="386" mass="43996">MKELKKPLLDLTRTNDIPSDNHTMPKNSKNGYQIYIQDFSINRLIDQVLFEKIFTNIFGFGNFVEGNDGNCYLQRGQDPEQFIPAGFVMMAIFCWIIFGLIAIRIYMMWDSLNEMKQIRQQWQQILFDDGLFYLGLIALFQTINVIFILASQDFFERFVNVTPALILTSICAKRLIFAKTNKKNNNHSMTAPLNVKVNDNDSFIINDMLEPPTLPISHDRSRNISPTNSINSFSGIPISPPTPIMISDFGPSLTTYFNNITTMNPDNSRPSSKQSSKYSSKYSSNHISNVNNNSRLQVIQPTSRSGSYSSRGSKRSTHTILQSIFRSNRRAMDSDDFYYFRYSEANGFDDDVFLFPAIPPQNPSKSNVKGKLANVNKPLPPKPGFF</sequence>
<dbReference type="AlphaFoldDB" id="A0A9N9DUY8"/>
<dbReference type="OrthoDB" id="2436908at2759"/>
<feature type="region of interest" description="Disordered" evidence="1">
    <location>
        <begin position="260"/>
        <end position="292"/>
    </location>
</feature>
<feature type="region of interest" description="Disordered" evidence="1">
    <location>
        <begin position="363"/>
        <end position="386"/>
    </location>
</feature>
<protein>
    <submittedName>
        <fullName evidence="3">20734_t:CDS:1</fullName>
    </submittedName>
</protein>
<dbReference type="EMBL" id="CAJVQA010007246">
    <property type="protein sequence ID" value="CAG8653860.1"/>
    <property type="molecule type" value="Genomic_DNA"/>
</dbReference>
<keyword evidence="2" id="KW-0812">Transmembrane</keyword>
<evidence type="ECO:0000256" key="1">
    <source>
        <dbReference type="SAM" id="MobiDB-lite"/>
    </source>
</evidence>
<name>A0A9N9DUY8_9GLOM</name>
<comment type="caution">
    <text evidence="3">The sequence shown here is derived from an EMBL/GenBank/DDBJ whole genome shotgun (WGS) entry which is preliminary data.</text>
</comment>
<feature type="transmembrane region" description="Helical" evidence="2">
    <location>
        <begin position="130"/>
        <end position="151"/>
    </location>
</feature>
<feature type="compositionally biased region" description="Polar residues" evidence="1">
    <location>
        <begin position="260"/>
        <end position="270"/>
    </location>
</feature>
<keyword evidence="4" id="KW-1185">Reference proteome</keyword>
<keyword evidence="2" id="KW-1133">Transmembrane helix</keyword>
<feature type="compositionally biased region" description="Low complexity" evidence="1">
    <location>
        <begin position="271"/>
        <end position="292"/>
    </location>
</feature>
<evidence type="ECO:0000256" key="2">
    <source>
        <dbReference type="SAM" id="Phobius"/>
    </source>
</evidence>
<organism evidence="3 4">
    <name type="scientific">Cetraspora pellucida</name>
    <dbReference type="NCBI Taxonomy" id="1433469"/>
    <lineage>
        <taxon>Eukaryota</taxon>
        <taxon>Fungi</taxon>
        <taxon>Fungi incertae sedis</taxon>
        <taxon>Mucoromycota</taxon>
        <taxon>Glomeromycotina</taxon>
        <taxon>Glomeromycetes</taxon>
        <taxon>Diversisporales</taxon>
        <taxon>Gigasporaceae</taxon>
        <taxon>Cetraspora</taxon>
    </lineage>
</organism>
<reference evidence="3" key="1">
    <citation type="submission" date="2021-06" db="EMBL/GenBank/DDBJ databases">
        <authorList>
            <person name="Kallberg Y."/>
            <person name="Tangrot J."/>
            <person name="Rosling A."/>
        </authorList>
    </citation>
    <scope>NUCLEOTIDE SEQUENCE</scope>
    <source>
        <strain evidence="3">FL966</strain>
    </source>
</reference>